<dbReference type="PANTHER" id="PTHR40045:SF1">
    <property type="entry name" value="YQCI_YCGG FAMILY PROTEIN"/>
    <property type="match status" value="1"/>
</dbReference>
<dbReference type="GeneID" id="72183799"/>
<organism evidence="1 2">
    <name type="scientific">Halorussus limi</name>
    <dbReference type="NCBI Taxonomy" id="2938695"/>
    <lineage>
        <taxon>Archaea</taxon>
        <taxon>Methanobacteriati</taxon>
        <taxon>Methanobacteriota</taxon>
        <taxon>Stenosarchaea group</taxon>
        <taxon>Halobacteria</taxon>
        <taxon>Halobacteriales</taxon>
        <taxon>Haladaptataceae</taxon>
        <taxon>Halorussus</taxon>
    </lineage>
</organism>
<evidence type="ECO:0000313" key="1">
    <source>
        <dbReference type="EMBL" id="UPV74727.1"/>
    </source>
</evidence>
<dbReference type="Pfam" id="PF08892">
    <property type="entry name" value="YqcI_YcgG"/>
    <property type="match status" value="1"/>
</dbReference>
<protein>
    <submittedName>
        <fullName evidence="1">YqcI/YcgG family protein</fullName>
    </submittedName>
</protein>
<keyword evidence="2" id="KW-1185">Reference proteome</keyword>
<dbReference type="EMBL" id="CP096659">
    <property type="protein sequence ID" value="UPV74727.1"/>
    <property type="molecule type" value="Genomic_DNA"/>
</dbReference>
<dbReference type="KEGG" id="halx:M0R89_01330"/>
<dbReference type="RefSeq" id="WP_248650771.1">
    <property type="nucleotide sequence ID" value="NZ_CP096659.1"/>
</dbReference>
<sequence>MKGPTTRTRIESAIGEGDLAAWKAERYLSFHETMTDEVAPFPCYFAVDAHCDGDLRYLFAPGPTTEAGESVVADGLAEYLDGARAIADVTALAVFFEPDDGNLSVADYRERVWDLLVSLRRNDPEPWPESIPTDPANPEWEFCYAGEPMFVVARAPAYDRRNSRHAPHGLELTVQPRWVFDGLGPDTEAGQRAREVIRQRLAEFDDVPRHPAIGDYGDPDVREWKQYVLPDDNDETVEEFPADDWAA</sequence>
<name>A0A8U0HUY2_9EURY</name>
<proteinExistence type="predicted"/>
<dbReference type="Proteomes" id="UP000830729">
    <property type="component" value="Chromosome"/>
</dbReference>
<accession>A0A8U0HUY2</accession>
<evidence type="ECO:0000313" key="2">
    <source>
        <dbReference type="Proteomes" id="UP000830729"/>
    </source>
</evidence>
<dbReference type="PANTHER" id="PTHR40045">
    <property type="entry name" value="YCGG FAMILY PROTEIN"/>
    <property type="match status" value="1"/>
</dbReference>
<dbReference type="AlphaFoldDB" id="A0A8U0HUY2"/>
<reference evidence="1 2" key="1">
    <citation type="submission" date="2022-04" db="EMBL/GenBank/DDBJ databases">
        <title>Diverse halophilic archaea isolated from saline environments.</title>
        <authorList>
            <person name="Cui H.-L."/>
        </authorList>
    </citation>
    <scope>NUCLEOTIDE SEQUENCE [LARGE SCALE GENOMIC DNA]</scope>
    <source>
        <strain evidence="1 2">XZYJT49</strain>
    </source>
</reference>
<gene>
    <name evidence="1" type="ORF">M0R89_01330</name>
</gene>
<dbReference type="InterPro" id="IPR014988">
    <property type="entry name" value="Uncharacterised_YqcI/YcgG"/>
</dbReference>